<comment type="caution">
    <text evidence="2">The sequence shown here is derived from an EMBL/GenBank/DDBJ whole genome shotgun (WGS) entry which is preliminary data.</text>
</comment>
<gene>
    <name evidence="2" type="ORF">GGQ01_003277</name>
</gene>
<name>A0A9X3A059_9BACT</name>
<feature type="transmembrane region" description="Helical" evidence="1">
    <location>
        <begin position="179"/>
        <end position="202"/>
    </location>
</feature>
<dbReference type="AlphaFoldDB" id="A0A9X3A059"/>
<evidence type="ECO:0000313" key="3">
    <source>
        <dbReference type="Proteomes" id="UP001155040"/>
    </source>
</evidence>
<dbReference type="InterPro" id="IPR022134">
    <property type="entry name" value="DUF3667"/>
</dbReference>
<protein>
    <submittedName>
        <fullName evidence="2">Uncharacterized protein</fullName>
    </submittedName>
</protein>
<proteinExistence type="predicted"/>
<dbReference type="RefSeq" id="WP_259091388.1">
    <property type="nucleotide sequence ID" value="NZ_JANTZY010000037.1"/>
</dbReference>
<keyword evidence="1" id="KW-1133">Transmembrane helix</keyword>
<sequence>MEDFARELFDIEQGFLETLRALTFSPGQVLRAYLEGSRKQIMSPGRYLVGALLIRYIAIQGLKWAGMLAPVTKSALVESGGMLPGDAPAALQETAATFLQQAESQEGRIVLYLLGAGILAVLLSRLFGSSLRRRFDAAALSGFLVGHAVLLETAVHVAWVPPTRLLTGGPVSPVSPAAFTVFFTAAFVVFLGYVGWATYRCFGPGWSPAAKGMLGAIWTQLELGAFVGIAGGICVLWLAWGSGEVALVGETTLGLWGLCVAPLLLHAGFEAYYRLR</sequence>
<organism evidence="2 3">
    <name type="scientific">Salinibacter ruber</name>
    <dbReference type="NCBI Taxonomy" id="146919"/>
    <lineage>
        <taxon>Bacteria</taxon>
        <taxon>Pseudomonadati</taxon>
        <taxon>Rhodothermota</taxon>
        <taxon>Rhodothermia</taxon>
        <taxon>Rhodothermales</taxon>
        <taxon>Salinibacteraceae</taxon>
        <taxon>Salinibacter</taxon>
    </lineage>
</organism>
<feature type="transmembrane region" description="Helical" evidence="1">
    <location>
        <begin position="223"/>
        <end position="241"/>
    </location>
</feature>
<keyword evidence="1" id="KW-0472">Membrane</keyword>
<reference evidence="2" key="1">
    <citation type="submission" date="2022-08" db="EMBL/GenBank/DDBJ databases">
        <title>Genomic Encyclopedia of Type Strains, Phase V (KMG-V): Genome sequencing to study the core and pangenomes of soil and plant-associated prokaryotes.</title>
        <authorList>
            <person name="Whitman W."/>
        </authorList>
    </citation>
    <scope>NUCLEOTIDE SEQUENCE</scope>
    <source>
        <strain evidence="2">SP3012</strain>
    </source>
</reference>
<evidence type="ECO:0000313" key="2">
    <source>
        <dbReference type="EMBL" id="MCS4038187.1"/>
    </source>
</evidence>
<dbReference type="EMBL" id="JANUBF010000043">
    <property type="protein sequence ID" value="MCS4038187.1"/>
    <property type="molecule type" value="Genomic_DNA"/>
</dbReference>
<keyword evidence="1" id="KW-0812">Transmembrane</keyword>
<evidence type="ECO:0000256" key="1">
    <source>
        <dbReference type="SAM" id="Phobius"/>
    </source>
</evidence>
<dbReference type="Proteomes" id="UP001155040">
    <property type="component" value="Unassembled WGS sequence"/>
</dbReference>
<feature type="transmembrane region" description="Helical" evidence="1">
    <location>
        <begin position="109"/>
        <end position="127"/>
    </location>
</feature>
<feature type="transmembrane region" description="Helical" evidence="1">
    <location>
        <begin position="139"/>
        <end position="159"/>
    </location>
</feature>
<feature type="transmembrane region" description="Helical" evidence="1">
    <location>
        <begin position="253"/>
        <end position="273"/>
    </location>
</feature>
<accession>A0A9X3A059</accession>
<dbReference type="Pfam" id="PF12412">
    <property type="entry name" value="DUF3667"/>
    <property type="match status" value="1"/>
</dbReference>